<keyword evidence="1" id="KW-0472">Membrane</keyword>
<organism evidence="2 3">
    <name type="scientific">Nonlabens tegetincola</name>
    <dbReference type="NCBI Taxonomy" id="323273"/>
    <lineage>
        <taxon>Bacteria</taxon>
        <taxon>Pseudomonadati</taxon>
        <taxon>Bacteroidota</taxon>
        <taxon>Flavobacteriia</taxon>
        <taxon>Flavobacteriales</taxon>
        <taxon>Flavobacteriaceae</taxon>
        <taxon>Nonlabens</taxon>
    </lineage>
</organism>
<dbReference type="EMBL" id="BBML01000001">
    <property type="protein sequence ID" value="GAK95395.1"/>
    <property type="molecule type" value="Genomic_DNA"/>
</dbReference>
<feature type="transmembrane region" description="Helical" evidence="1">
    <location>
        <begin position="94"/>
        <end position="116"/>
    </location>
</feature>
<comment type="caution">
    <text evidence="2">The sequence shown here is derived from an EMBL/GenBank/DDBJ whole genome shotgun (WGS) entry which is preliminary data.</text>
</comment>
<keyword evidence="3" id="KW-1185">Reference proteome</keyword>
<evidence type="ECO:0000313" key="3">
    <source>
        <dbReference type="Proteomes" id="UP000029221"/>
    </source>
</evidence>
<sequence length="392" mass="45840">MKPTSRSLIKYRGQECLNCGTPLENIDKYCHQCGQLNTTKRLALKDFFQEFFSNVFSYDSRLWRTIKHLLFKPGHVTKEYCAGKRISYANPFRFFLSVTIVFFLLVQLLLLASSYVDKDQSNQDPLKYTVKQEDQNPFNIEIDSNVVNKQDLINKIKKSRDSLSSSRNMIENFAIDQSIKALEKDSTKIKLNKEYTTQSKLDSINYFSGFFKQMDDYSHYSKKHPEASAISALTALEHRTDAFNIKRYNNSRKFENISDSPLEILGVIIPKIPIFLFFFAPFISLFFWLIYARGPWNYMEHMVFNFHLLTFVFLCLYLVLLETLIFNTSIVSSILFLLIGPFYLYKSLRKFYGQSRIKTIVKFVLINFAFFFLLSIASSLFLIFSIFASVDL</sequence>
<dbReference type="Proteomes" id="UP000029221">
    <property type="component" value="Unassembled WGS sequence"/>
</dbReference>
<protein>
    <submittedName>
        <fullName evidence="2">Gll1812 protein</fullName>
    </submittedName>
</protein>
<keyword evidence="1" id="KW-0812">Transmembrane</keyword>
<feature type="transmembrane region" description="Helical" evidence="1">
    <location>
        <begin position="272"/>
        <end position="291"/>
    </location>
</feature>
<evidence type="ECO:0000256" key="1">
    <source>
        <dbReference type="SAM" id="Phobius"/>
    </source>
</evidence>
<dbReference type="AlphaFoldDB" id="A0A090PX82"/>
<accession>A0A090PX82</accession>
<gene>
    <name evidence="2" type="ORF">JCM19294_2177</name>
</gene>
<evidence type="ECO:0000313" key="2">
    <source>
        <dbReference type="EMBL" id="GAK95395.1"/>
    </source>
</evidence>
<dbReference type="eggNOG" id="COG1566">
    <property type="taxonomic scope" value="Bacteria"/>
</dbReference>
<dbReference type="RefSeq" id="WP_042275872.1">
    <property type="nucleotide sequence ID" value="NZ_BBML01000001.1"/>
</dbReference>
<dbReference type="InterPro" id="IPR022134">
    <property type="entry name" value="DUF3667"/>
</dbReference>
<reference evidence="2" key="1">
    <citation type="journal article" date="2014" name="Genome Announc.">
        <title>Draft Genome Sequences of Marine Flavobacterium Nonlabens Strains NR17, NR24, NR27, NR32, NR33, and Ara13.</title>
        <authorList>
            <person name="Nakanishi M."/>
            <person name="Meirelles P."/>
            <person name="Suzuki R."/>
            <person name="Takatani N."/>
            <person name="Mino S."/>
            <person name="Suda W."/>
            <person name="Oshima K."/>
            <person name="Hattori M."/>
            <person name="Ohkuma M."/>
            <person name="Hosokawa M."/>
            <person name="Miyashita K."/>
            <person name="Thompson F.L."/>
            <person name="Niwa A."/>
            <person name="Sawabe T."/>
            <person name="Sawabe T."/>
        </authorList>
    </citation>
    <scope>NUCLEOTIDE SEQUENCE [LARGE SCALE GENOMIC DNA]</scope>
    <source>
        <strain evidence="2">JCM 19294</strain>
    </source>
</reference>
<keyword evidence="1" id="KW-1133">Transmembrane helix</keyword>
<feature type="transmembrane region" description="Helical" evidence="1">
    <location>
        <begin position="303"/>
        <end position="320"/>
    </location>
</feature>
<feature type="transmembrane region" description="Helical" evidence="1">
    <location>
        <begin position="365"/>
        <end position="388"/>
    </location>
</feature>
<proteinExistence type="predicted"/>
<feature type="transmembrane region" description="Helical" evidence="1">
    <location>
        <begin position="326"/>
        <end position="345"/>
    </location>
</feature>
<dbReference type="Pfam" id="PF12412">
    <property type="entry name" value="DUF3667"/>
    <property type="match status" value="1"/>
</dbReference>
<dbReference type="STRING" id="319236.BST91_00645"/>
<name>A0A090PX82_9FLAO</name>